<evidence type="ECO:0000256" key="1">
    <source>
        <dbReference type="SAM" id="SignalP"/>
    </source>
</evidence>
<reference evidence="2 3" key="1">
    <citation type="submission" date="2015-07" db="EMBL/GenBank/DDBJ databases">
        <title>Comparative genomics of the Sigatoka disease complex on banana suggests a link between parallel evolutionary changes in Pseudocercospora fijiensis and Pseudocercospora eumusae and increased virulence on the banana host.</title>
        <authorList>
            <person name="Chang T.-C."/>
            <person name="Salvucci A."/>
            <person name="Crous P.W."/>
            <person name="Stergiopoulos I."/>
        </authorList>
    </citation>
    <scope>NUCLEOTIDE SEQUENCE [LARGE SCALE GENOMIC DNA]</scope>
    <source>
        <strain evidence="2 3">CBS 116634</strain>
    </source>
</reference>
<protein>
    <submittedName>
        <fullName evidence="2">Uncharacterized protein</fullName>
    </submittedName>
</protein>
<proteinExistence type="predicted"/>
<dbReference type="Proteomes" id="UP000073492">
    <property type="component" value="Unassembled WGS sequence"/>
</dbReference>
<name>A0A139I9L5_9PEZI</name>
<organism evidence="2 3">
    <name type="scientific">Pseudocercospora musae</name>
    <dbReference type="NCBI Taxonomy" id="113226"/>
    <lineage>
        <taxon>Eukaryota</taxon>
        <taxon>Fungi</taxon>
        <taxon>Dikarya</taxon>
        <taxon>Ascomycota</taxon>
        <taxon>Pezizomycotina</taxon>
        <taxon>Dothideomycetes</taxon>
        <taxon>Dothideomycetidae</taxon>
        <taxon>Mycosphaerellales</taxon>
        <taxon>Mycosphaerellaceae</taxon>
        <taxon>Pseudocercospora</taxon>
    </lineage>
</organism>
<dbReference type="EMBL" id="LFZO01000214">
    <property type="protein sequence ID" value="KXT11222.1"/>
    <property type="molecule type" value="Genomic_DNA"/>
</dbReference>
<dbReference type="AlphaFoldDB" id="A0A139I9L5"/>
<keyword evidence="1" id="KW-0732">Signal</keyword>
<evidence type="ECO:0000313" key="3">
    <source>
        <dbReference type="Proteomes" id="UP000073492"/>
    </source>
</evidence>
<keyword evidence="3" id="KW-1185">Reference proteome</keyword>
<comment type="caution">
    <text evidence="2">The sequence shown here is derived from an EMBL/GenBank/DDBJ whole genome shotgun (WGS) entry which is preliminary data.</text>
</comment>
<feature type="signal peptide" evidence="1">
    <location>
        <begin position="1"/>
        <end position="18"/>
    </location>
</feature>
<gene>
    <name evidence="2" type="ORF">AC579_5562</name>
</gene>
<accession>A0A139I9L5</accession>
<feature type="chain" id="PRO_5007297281" evidence="1">
    <location>
        <begin position="19"/>
        <end position="73"/>
    </location>
</feature>
<evidence type="ECO:0000313" key="2">
    <source>
        <dbReference type="EMBL" id="KXT11222.1"/>
    </source>
</evidence>
<sequence length="73" mass="7830">MVGTFATVLAAMALIVACISMTRRHQARSSVSPDIELLAADQLRPQLQDTLDLDLPPLMRAASAPSIPTLTTR</sequence>